<proteinExistence type="predicted"/>
<reference evidence="1 2" key="1">
    <citation type="submission" date="2016-07" db="EMBL/GenBank/DDBJ databases">
        <title>Draft genome sequence of Prauserella muralis DSM 45305, isolated from a mould-covered wall in an indoor environment.</title>
        <authorList>
            <person name="Ruckert C."/>
            <person name="Albersmeier A."/>
            <person name="Jiang C.-L."/>
            <person name="Jiang Y."/>
            <person name="Kalinowski J."/>
            <person name="Schneider O."/>
            <person name="Winkler A."/>
            <person name="Zotchev S.B."/>
        </authorList>
    </citation>
    <scope>NUCLEOTIDE SEQUENCE [LARGE SCALE GENOMIC DNA]</scope>
    <source>
        <strain evidence="1 2">DSM 45305</strain>
    </source>
</reference>
<accession>A0A2V4AZL3</accession>
<gene>
    <name evidence="1" type="ORF">BAY60_12760</name>
</gene>
<sequence length="147" mass="16339">MTSHRRRWAARLREEAETFGDLTRAAEVHCPTSDGVIASGFTFAGPLHAVVPLLGALRDNSRLRVVRGCLEVRYGGWSFETPLSNISGVRASGDRVHLDFHEAVHGHEPFGIRHRSLTVCVDDPERVAGELRTACERDRRGVRSVQD</sequence>
<dbReference type="Proteomes" id="UP000249915">
    <property type="component" value="Unassembled WGS sequence"/>
</dbReference>
<comment type="caution">
    <text evidence="1">The sequence shown here is derived from an EMBL/GenBank/DDBJ whole genome shotgun (WGS) entry which is preliminary data.</text>
</comment>
<organism evidence="1 2">
    <name type="scientific">Prauserella muralis</name>
    <dbReference type="NCBI Taxonomy" id="588067"/>
    <lineage>
        <taxon>Bacteria</taxon>
        <taxon>Bacillati</taxon>
        <taxon>Actinomycetota</taxon>
        <taxon>Actinomycetes</taxon>
        <taxon>Pseudonocardiales</taxon>
        <taxon>Pseudonocardiaceae</taxon>
        <taxon>Prauserella</taxon>
    </lineage>
</organism>
<dbReference type="OrthoDB" id="191189at2"/>
<dbReference type="EMBL" id="MASW01000002">
    <property type="protein sequence ID" value="PXY27312.1"/>
    <property type="molecule type" value="Genomic_DNA"/>
</dbReference>
<evidence type="ECO:0000313" key="1">
    <source>
        <dbReference type="EMBL" id="PXY27312.1"/>
    </source>
</evidence>
<dbReference type="AlphaFoldDB" id="A0A2V4AZL3"/>
<dbReference type="RefSeq" id="WP_112281314.1">
    <property type="nucleotide sequence ID" value="NZ_MASW01000002.1"/>
</dbReference>
<name>A0A2V4AZL3_9PSEU</name>
<keyword evidence="2" id="KW-1185">Reference proteome</keyword>
<protein>
    <submittedName>
        <fullName evidence="1">Uncharacterized protein</fullName>
    </submittedName>
</protein>
<evidence type="ECO:0000313" key="2">
    <source>
        <dbReference type="Proteomes" id="UP000249915"/>
    </source>
</evidence>